<dbReference type="GO" id="GO:0015074">
    <property type="term" value="P:DNA integration"/>
    <property type="evidence" value="ECO:0007669"/>
    <property type="project" value="UniProtKB-KW"/>
</dbReference>
<proteinExistence type="inferred from homology"/>
<evidence type="ECO:0000313" key="6">
    <source>
        <dbReference type="EMBL" id="PWF45088.1"/>
    </source>
</evidence>
<name>A0A2U2HHH2_9BURK</name>
<keyword evidence="7" id="KW-1185">Reference proteome</keyword>
<comment type="similarity">
    <text evidence="1">Belongs to the 'phage' integrase family.</text>
</comment>
<keyword evidence="4" id="KW-0233">DNA recombination</keyword>
<dbReference type="Gene3D" id="1.10.443.10">
    <property type="entry name" value="Intergrase catalytic core"/>
    <property type="match status" value="1"/>
</dbReference>
<evidence type="ECO:0000256" key="2">
    <source>
        <dbReference type="ARBA" id="ARBA00022908"/>
    </source>
</evidence>
<comment type="caution">
    <text evidence="6">The sequence shown here is derived from an EMBL/GenBank/DDBJ whole genome shotgun (WGS) entry which is preliminary data.</text>
</comment>
<dbReference type="CDD" id="cd00397">
    <property type="entry name" value="DNA_BRE_C"/>
    <property type="match status" value="1"/>
</dbReference>
<dbReference type="RefSeq" id="WP_106758757.1">
    <property type="nucleotide sequence ID" value="NZ_PXWF02000257.1"/>
</dbReference>
<dbReference type="SUPFAM" id="SSF56349">
    <property type="entry name" value="DNA breaking-rejoining enzymes"/>
    <property type="match status" value="1"/>
</dbReference>
<gene>
    <name evidence="6" type="ORF">C7C56_018030</name>
</gene>
<dbReference type="Proteomes" id="UP000241421">
    <property type="component" value="Unassembled WGS sequence"/>
</dbReference>
<sequence length="223" mass="25316">MAQATVLRPGQYRHLLRATRATSRCPERDVLVLLMGIHMGMRVSEIAQVEVGDFMFASGKLRQEVSLRAAVTKGCRQRCVYPTNRDLAGALEDWLAVRIKRRWRMSDEPKKFRGLRPDSALILTFKGYRYSMNCKRRVNYAGEQIDYAACDALQSHVSKLYRDAGIKGGSSHSGRRTMASRLLAQDHDLDTIQLMLGHADLECVDPYLEVSKERLRQAFAVVL</sequence>
<evidence type="ECO:0000256" key="3">
    <source>
        <dbReference type="ARBA" id="ARBA00023125"/>
    </source>
</evidence>
<dbReference type="InterPro" id="IPR011010">
    <property type="entry name" value="DNA_brk_join_enz"/>
</dbReference>
<dbReference type="EMBL" id="PXWF02000257">
    <property type="protein sequence ID" value="PWF45088.1"/>
    <property type="molecule type" value="Genomic_DNA"/>
</dbReference>
<dbReference type="InterPro" id="IPR002104">
    <property type="entry name" value="Integrase_catalytic"/>
</dbReference>
<dbReference type="AlphaFoldDB" id="A0A2U2HHH2"/>
<keyword evidence="2" id="KW-0229">DNA integration</keyword>
<evidence type="ECO:0000313" key="7">
    <source>
        <dbReference type="Proteomes" id="UP000241421"/>
    </source>
</evidence>
<dbReference type="PANTHER" id="PTHR30349:SF41">
    <property type="entry name" value="INTEGRASE_RECOMBINASE PROTEIN MJ0367-RELATED"/>
    <property type="match status" value="1"/>
</dbReference>
<accession>A0A2U2HHH2</accession>
<feature type="domain" description="Tyr recombinase" evidence="5">
    <location>
        <begin position="2"/>
        <end position="220"/>
    </location>
</feature>
<protein>
    <submittedName>
        <fullName evidence="6">Site-specific integrase</fullName>
    </submittedName>
</protein>
<organism evidence="6 7">
    <name type="scientific">Massilia glaciei</name>
    <dbReference type="NCBI Taxonomy" id="1524097"/>
    <lineage>
        <taxon>Bacteria</taxon>
        <taxon>Pseudomonadati</taxon>
        <taxon>Pseudomonadota</taxon>
        <taxon>Betaproteobacteria</taxon>
        <taxon>Burkholderiales</taxon>
        <taxon>Oxalobacteraceae</taxon>
        <taxon>Telluria group</taxon>
        <taxon>Massilia</taxon>
    </lineage>
</organism>
<dbReference type="PANTHER" id="PTHR30349">
    <property type="entry name" value="PHAGE INTEGRASE-RELATED"/>
    <property type="match status" value="1"/>
</dbReference>
<evidence type="ECO:0000256" key="4">
    <source>
        <dbReference type="ARBA" id="ARBA00023172"/>
    </source>
</evidence>
<dbReference type="PROSITE" id="PS51898">
    <property type="entry name" value="TYR_RECOMBINASE"/>
    <property type="match status" value="1"/>
</dbReference>
<evidence type="ECO:0000259" key="5">
    <source>
        <dbReference type="PROSITE" id="PS51898"/>
    </source>
</evidence>
<evidence type="ECO:0000256" key="1">
    <source>
        <dbReference type="ARBA" id="ARBA00008857"/>
    </source>
</evidence>
<dbReference type="OrthoDB" id="305957at2"/>
<dbReference type="GO" id="GO:0003677">
    <property type="term" value="F:DNA binding"/>
    <property type="evidence" value="ECO:0007669"/>
    <property type="project" value="UniProtKB-KW"/>
</dbReference>
<dbReference type="InterPro" id="IPR050090">
    <property type="entry name" value="Tyrosine_recombinase_XerCD"/>
</dbReference>
<dbReference type="GO" id="GO:0006310">
    <property type="term" value="P:DNA recombination"/>
    <property type="evidence" value="ECO:0007669"/>
    <property type="project" value="UniProtKB-KW"/>
</dbReference>
<keyword evidence="3" id="KW-0238">DNA-binding</keyword>
<dbReference type="InterPro" id="IPR013762">
    <property type="entry name" value="Integrase-like_cat_sf"/>
</dbReference>
<dbReference type="Pfam" id="PF00589">
    <property type="entry name" value="Phage_integrase"/>
    <property type="match status" value="1"/>
</dbReference>
<reference evidence="6 7" key="1">
    <citation type="submission" date="2018-04" db="EMBL/GenBank/DDBJ databases">
        <title>Massilia violaceinigra sp. nov., a novel purple-pigmented bacterium isolated from Tianshan glacier, Xinjiang, China.</title>
        <authorList>
            <person name="Wang H."/>
        </authorList>
    </citation>
    <scope>NUCLEOTIDE SEQUENCE [LARGE SCALE GENOMIC DNA]</scope>
    <source>
        <strain evidence="6 7">B448-2</strain>
    </source>
</reference>